<feature type="signal peptide" evidence="1">
    <location>
        <begin position="1"/>
        <end position="25"/>
    </location>
</feature>
<organism evidence="2 3">
    <name type="scientific">Deinococcus aquiradiocola</name>
    <dbReference type="NCBI Taxonomy" id="393059"/>
    <lineage>
        <taxon>Bacteria</taxon>
        <taxon>Thermotogati</taxon>
        <taxon>Deinococcota</taxon>
        <taxon>Deinococci</taxon>
        <taxon>Deinococcales</taxon>
        <taxon>Deinococcaceae</taxon>
        <taxon>Deinococcus</taxon>
    </lineage>
</organism>
<keyword evidence="1" id="KW-0732">Signal</keyword>
<comment type="caution">
    <text evidence="2">The sequence shown here is derived from an EMBL/GenBank/DDBJ whole genome shotgun (WGS) entry which is preliminary data.</text>
</comment>
<proteinExistence type="predicted"/>
<reference evidence="2" key="2">
    <citation type="submission" date="2020-09" db="EMBL/GenBank/DDBJ databases">
        <authorList>
            <person name="Sun Q."/>
            <person name="Ohkuma M."/>
        </authorList>
    </citation>
    <scope>NUCLEOTIDE SEQUENCE</scope>
    <source>
        <strain evidence="2">JCM 14371</strain>
    </source>
</reference>
<accession>A0A917P4T5</accession>
<dbReference type="RefSeq" id="WP_229670657.1">
    <property type="nucleotide sequence ID" value="NZ_BMOE01000001.1"/>
</dbReference>
<sequence length="406" mass="43807">MVTRLRILSAALSLVLGTAGGLASAQTQPPQPPPSTSPNDPNVSFTAQLLNLFSAEYLGRFGGVEGFADSSNGYGVRYFPLPFKADTRLTYVSHPKYQEYALSVRYDDTTFAAGRYYNDTAGATEGVGHLEINHNPYTGLQYQALLQDHNRVSQLSAGWAAAQGPFRVYAEAGYAWQGTGNYDNVKGPDGYQESPFVHTEVSGGKSVTDGPATYGVYGTARGYFFPKSVQLSTDLSASVTVRPTDYSSVTVSEFERFAVGDSQIGAYNFGRYSRSNVDVVATPRLNAGALSLRSAEYHFRYSFLGSETTLNNVAFTARADVAPAFVLDLTPHYDNERSVNGLTVTSEGGVRADLFYRNDALPVLIGPRIDYVFGNTTTASTAADGTTAYTVTPTNRWIISVKIGAK</sequence>
<feature type="chain" id="PRO_5037862382" evidence="1">
    <location>
        <begin position="26"/>
        <end position="406"/>
    </location>
</feature>
<gene>
    <name evidence="2" type="ORF">GCM10008939_01850</name>
</gene>
<name>A0A917P4T5_9DEIO</name>
<evidence type="ECO:0000313" key="3">
    <source>
        <dbReference type="Proteomes" id="UP000635726"/>
    </source>
</evidence>
<evidence type="ECO:0000313" key="2">
    <source>
        <dbReference type="EMBL" id="GGJ61724.1"/>
    </source>
</evidence>
<dbReference type="Proteomes" id="UP000635726">
    <property type="component" value="Unassembled WGS sequence"/>
</dbReference>
<protein>
    <submittedName>
        <fullName evidence="2">Uncharacterized protein</fullName>
    </submittedName>
</protein>
<dbReference type="EMBL" id="BMOE01000001">
    <property type="protein sequence ID" value="GGJ61724.1"/>
    <property type="molecule type" value="Genomic_DNA"/>
</dbReference>
<evidence type="ECO:0000256" key="1">
    <source>
        <dbReference type="SAM" id="SignalP"/>
    </source>
</evidence>
<dbReference type="AlphaFoldDB" id="A0A917P4T5"/>
<reference evidence="2" key="1">
    <citation type="journal article" date="2014" name="Int. J. Syst. Evol. Microbiol.">
        <title>Complete genome sequence of Corynebacterium casei LMG S-19264T (=DSM 44701T), isolated from a smear-ripened cheese.</title>
        <authorList>
            <consortium name="US DOE Joint Genome Institute (JGI-PGF)"/>
            <person name="Walter F."/>
            <person name="Albersmeier A."/>
            <person name="Kalinowski J."/>
            <person name="Ruckert C."/>
        </authorList>
    </citation>
    <scope>NUCLEOTIDE SEQUENCE</scope>
    <source>
        <strain evidence="2">JCM 14371</strain>
    </source>
</reference>
<keyword evidence="3" id="KW-1185">Reference proteome</keyword>